<organism evidence="2">
    <name type="scientific">marine sediment metagenome</name>
    <dbReference type="NCBI Taxonomy" id="412755"/>
    <lineage>
        <taxon>unclassified sequences</taxon>
        <taxon>metagenomes</taxon>
        <taxon>ecological metagenomes</taxon>
    </lineage>
</organism>
<dbReference type="EMBL" id="LAZR01041560">
    <property type="protein sequence ID" value="KKL11661.1"/>
    <property type="molecule type" value="Genomic_DNA"/>
</dbReference>
<feature type="compositionally biased region" description="Gly residues" evidence="1">
    <location>
        <begin position="89"/>
        <end position="103"/>
    </location>
</feature>
<accession>A0A0F9D1I8</accession>
<feature type="compositionally biased region" description="Basic and acidic residues" evidence="1">
    <location>
        <begin position="68"/>
        <end position="86"/>
    </location>
</feature>
<evidence type="ECO:0000313" key="2">
    <source>
        <dbReference type="EMBL" id="KKL11661.1"/>
    </source>
</evidence>
<evidence type="ECO:0000256" key="1">
    <source>
        <dbReference type="SAM" id="MobiDB-lite"/>
    </source>
</evidence>
<feature type="compositionally biased region" description="Basic and acidic residues" evidence="1">
    <location>
        <begin position="104"/>
        <end position="121"/>
    </location>
</feature>
<gene>
    <name evidence="2" type="ORF">LCGC14_2543560</name>
</gene>
<proteinExistence type="predicted"/>
<feature type="non-terminal residue" evidence="2">
    <location>
        <position position="1"/>
    </location>
</feature>
<name>A0A0F9D1I8_9ZZZZ</name>
<reference evidence="2" key="1">
    <citation type="journal article" date="2015" name="Nature">
        <title>Complex archaea that bridge the gap between prokaryotes and eukaryotes.</title>
        <authorList>
            <person name="Spang A."/>
            <person name="Saw J.H."/>
            <person name="Jorgensen S.L."/>
            <person name="Zaremba-Niedzwiedzka K."/>
            <person name="Martijn J."/>
            <person name="Lind A.E."/>
            <person name="van Eijk R."/>
            <person name="Schleper C."/>
            <person name="Guy L."/>
            <person name="Ettema T.J."/>
        </authorList>
    </citation>
    <scope>NUCLEOTIDE SEQUENCE</scope>
</reference>
<comment type="caution">
    <text evidence="2">The sequence shown here is derived from an EMBL/GenBank/DDBJ whole genome shotgun (WGS) entry which is preliminary data.</text>
</comment>
<feature type="region of interest" description="Disordered" evidence="1">
    <location>
        <begin position="68"/>
        <end position="121"/>
    </location>
</feature>
<dbReference type="AlphaFoldDB" id="A0A0F9D1I8"/>
<sequence>TYEDPETHEKYKDVLAGGALTNRPYFKQLKAVVASKLTFKQGDMDLKLEDILEKEATDLEDNEVEFLKEHKDELSDEQKETYKDVLEEGAGGGAGDPGGGGDPSGEKSKLEKVLEKDRGDLTDEEVAQFTTKIEQTRDIAQGV</sequence>
<protein>
    <submittedName>
        <fullName evidence="2">Uncharacterized protein</fullName>
    </submittedName>
</protein>